<name>A0A1H5HBR5_9MICC</name>
<gene>
    <name evidence="1" type="ORF">SAMN04489740_0977</name>
</gene>
<proteinExistence type="predicted"/>
<dbReference type="Proteomes" id="UP000182725">
    <property type="component" value="Unassembled WGS sequence"/>
</dbReference>
<dbReference type="AlphaFoldDB" id="A0A1H5HBR5"/>
<reference evidence="1 2" key="1">
    <citation type="submission" date="2016-10" db="EMBL/GenBank/DDBJ databases">
        <authorList>
            <person name="de Groot N.N."/>
        </authorList>
    </citation>
    <scope>NUCLEOTIDE SEQUENCE [LARGE SCALE GENOMIC DNA]</scope>
    <source>
        <strain evidence="1 2">DSM 22274</strain>
    </source>
</reference>
<dbReference type="RefSeq" id="WP_139244208.1">
    <property type="nucleotide sequence ID" value="NZ_FNTV01000001.1"/>
</dbReference>
<evidence type="ECO:0000313" key="1">
    <source>
        <dbReference type="EMBL" id="SEE25427.1"/>
    </source>
</evidence>
<organism evidence="1 2">
    <name type="scientific">Arthrobacter alpinus</name>
    <dbReference type="NCBI Taxonomy" id="656366"/>
    <lineage>
        <taxon>Bacteria</taxon>
        <taxon>Bacillati</taxon>
        <taxon>Actinomycetota</taxon>
        <taxon>Actinomycetes</taxon>
        <taxon>Micrococcales</taxon>
        <taxon>Micrococcaceae</taxon>
        <taxon>Arthrobacter</taxon>
    </lineage>
</organism>
<evidence type="ECO:0000313" key="2">
    <source>
        <dbReference type="Proteomes" id="UP000182725"/>
    </source>
</evidence>
<protein>
    <submittedName>
        <fullName evidence="1">Uncharacterized protein</fullName>
    </submittedName>
</protein>
<sequence>MKPRTVLAMHLTLDQREAFIHWLQANGCRWQVPAEARIITTGNYVIVPCWNIRTIKQARTLWPKNIRDWQPTVKVRRFKIRHPLSQDFS</sequence>
<dbReference type="EMBL" id="FNTV01000001">
    <property type="protein sequence ID" value="SEE25427.1"/>
    <property type="molecule type" value="Genomic_DNA"/>
</dbReference>
<accession>A0A1H5HBR5</accession>